<dbReference type="OrthoDB" id="2989901at2"/>
<dbReference type="GO" id="GO:0016020">
    <property type="term" value="C:membrane"/>
    <property type="evidence" value="ECO:0007669"/>
    <property type="project" value="InterPro"/>
</dbReference>
<evidence type="ECO:0008006" key="4">
    <source>
        <dbReference type="Google" id="ProtNLM"/>
    </source>
</evidence>
<sequence length="111" mass="12271">MPTQTELIESEYPPGGPVSTLGRVINFLFGVLYTLLIVRLVLEFINAARDSGFFAFIRTLTDPFLAPFRGIVGSTAVDGAHRIVWPVVIAIIAYMIVHALIRGFLRLLVRA</sequence>
<keyword evidence="1" id="KW-0472">Membrane</keyword>
<feature type="transmembrane region" description="Helical" evidence="1">
    <location>
        <begin position="20"/>
        <end position="41"/>
    </location>
</feature>
<dbReference type="KEGG" id="llu:AKJ09_07906"/>
<evidence type="ECO:0000256" key="1">
    <source>
        <dbReference type="SAM" id="Phobius"/>
    </source>
</evidence>
<dbReference type="InterPro" id="IPR003425">
    <property type="entry name" value="CCB3/YggT"/>
</dbReference>
<feature type="transmembrane region" description="Helical" evidence="1">
    <location>
        <begin position="53"/>
        <end position="71"/>
    </location>
</feature>
<name>A0A0K1Q692_9BACT</name>
<protein>
    <recommendedName>
        <fullName evidence="4">YggT family protein</fullName>
    </recommendedName>
</protein>
<gene>
    <name evidence="2" type="ORF">AKJ09_07906</name>
</gene>
<reference evidence="2 3" key="1">
    <citation type="submission" date="2015-08" db="EMBL/GenBank/DDBJ databases">
        <authorList>
            <person name="Babu N.S."/>
            <person name="Beckwith C.J."/>
            <person name="Beseler K.G."/>
            <person name="Brison A."/>
            <person name="Carone J.V."/>
            <person name="Caskin T.P."/>
            <person name="Diamond M."/>
            <person name="Durham M.E."/>
            <person name="Foxe J.M."/>
            <person name="Go M."/>
            <person name="Henderson B.A."/>
            <person name="Jones I.B."/>
            <person name="McGettigan J.A."/>
            <person name="Micheletti S.J."/>
            <person name="Nasrallah M.E."/>
            <person name="Ortiz D."/>
            <person name="Piller C.R."/>
            <person name="Privatt S.R."/>
            <person name="Schneider S.L."/>
            <person name="Sharp S."/>
            <person name="Smith T.C."/>
            <person name="Stanton J.D."/>
            <person name="Ullery H.E."/>
            <person name="Wilson R.J."/>
            <person name="Serrano M.G."/>
            <person name="Buck G."/>
            <person name="Lee V."/>
            <person name="Wang Y."/>
            <person name="Carvalho R."/>
            <person name="Voegtly L."/>
            <person name="Shi R."/>
            <person name="Duckworth R."/>
            <person name="Johnson A."/>
            <person name="Loviza R."/>
            <person name="Walstead R."/>
            <person name="Shah Z."/>
            <person name="Kiflezghi M."/>
            <person name="Wade K."/>
            <person name="Ball S.L."/>
            <person name="Bradley K.W."/>
            <person name="Asai D.J."/>
            <person name="Bowman C.A."/>
            <person name="Russell D.A."/>
            <person name="Pope W.H."/>
            <person name="Jacobs-Sera D."/>
            <person name="Hendrix R.W."/>
            <person name="Hatfull G.F."/>
        </authorList>
    </citation>
    <scope>NUCLEOTIDE SEQUENCE [LARGE SCALE GENOMIC DNA]</scope>
    <source>
        <strain evidence="2 3">DSM 27648</strain>
    </source>
</reference>
<accession>A0A0K1Q692</accession>
<dbReference type="Pfam" id="PF02325">
    <property type="entry name" value="CCB3_YggT"/>
    <property type="match status" value="1"/>
</dbReference>
<evidence type="ECO:0000313" key="3">
    <source>
        <dbReference type="Proteomes" id="UP000064967"/>
    </source>
</evidence>
<evidence type="ECO:0000313" key="2">
    <source>
        <dbReference type="EMBL" id="AKV01243.1"/>
    </source>
</evidence>
<keyword evidence="3" id="KW-1185">Reference proteome</keyword>
<dbReference type="EMBL" id="CP012333">
    <property type="protein sequence ID" value="AKV01243.1"/>
    <property type="molecule type" value="Genomic_DNA"/>
</dbReference>
<dbReference type="Proteomes" id="UP000064967">
    <property type="component" value="Chromosome"/>
</dbReference>
<proteinExistence type="predicted"/>
<feature type="transmembrane region" description="Helical" evidence="1">
    <location>
        <begin position="83"/>
        <end position="105"/>
    </location>
</feature>
<dbReference type="AlphaFoldDB" id="A0A0K1Q692"/>
<keyword evidence="1" id="KW-0812">Transmembrane</keyword>
<keyword evidence="1" id="KW-1133">Transmembrane helix</keyword>
<dbReference type="RefSeq" id="WP_146652381.1">
    <property type="nucleotide sequence ID" value="NZ_CP012333.1"/>
</dbReference>
<organism evidence="2 3">
    <name type="scientific">Labilithrix luteola</name>
    <dbReference type="NCBI Taxonomy" id="1391654"/>
    <lineage>
        <taxon>Bacteria</taxon>
        <taxon>Pseudomonadati</taxon>
        <taxon>Myxococcota</taxon>
        <taxon>Polyangia</taxon>
        <taxon>Polyangiales</taxon>
        <taxon>Labilitrichaceae</taxon>
        <taxon>Labilithrix</taxon>
    </lineage>
</organism>